<dbReference type="PANTHER" id="PTHR13390:SF0">
    <property type="entry name" value="LIPID DROPLET-ASSOCIATED HYDROLASE"/>
    <property type="match status" value="1"/>
</dbReference>
<keyword evidence="3" id="KW-0551">Lipid droplet</keyword>
<dbReference type="SUPFAM" id="SSF53474">
    <property type="entry name" value="alpha/beta-Hydrolases"/>
    <property type="match status" value="1"/>
</dbReference>
<dbReference type="InterPro" id="IPR029058">
    <property type="entry name" value="AB_hydrolase_fold"/>
</dbReference>
<name>A0A8K0XPC3_9AGAR</name>
<comment type="subcellular location">
    <subcellularLocation>
        <location evidence="1">Lipid droplet</location>
    </subcellularLocation>
</comment>
<dbReference type="EMBL" id="JAEVFJ010000020">
    <property type="protein sequence ID" value="KAH8099378.1"/>
    <property type="molecule type" value="Genomic_DNA"/>
</dbReference>
<proteinExistence type="inferred from homology"/>
<accession>A0A8K0XPC3</accession>
<dbReference type="AlphaFoldDB" id="A0A8K0XPC3"/>
<comment type="similarity">
    <text evidence="2">Belongs to the AB hydrolase superfamily. LDAH family.</text>
</comment>
<evidence type="ECO:0000313" key="5">
    <source>
        <dbReference type="EMBL" id="KAH8099378.1"/>
    </source>
</evidence>
<dbReference type="GO" id="GO:0019915">
    <property type="term" value="P:lipid storage"/>
    <property type="evidence" value="ECO:0007669"/>
    <property type="project" value="InterPro"/>
</dbReference>
<evidence type="ECO:0000256" key="1">
    <source>
        <dbReference type="ARBA" id="ARBA00004502"/>
    </source>
</evidence>
<dbReference type="Proteomes" id="UP000813824">
    <property type="component" value="Unassembled WGS sequence"/>
</dbReference>
<sequence length="317" mass="35086">MALPSFLENFSSSRTFSTNLPYVEAQRRSKILNLSSHALWWPSRTDDTSTIIIMVPGNPGLAHFYAPFLTAVHDKCNGVLPIVACGLVGHTSGIDDKRPFDDPSSVCLSAQVEHLVDLVDAAGSIYNNIVIMGHSIGSWLSLQLLKARPNLVGYTFLLFPTIAHIASTPAGQTLSWLFRPPLPRLISMTACALRFIPGSVLASLFPDWPLPQVMVLHSLIGSPSAVYSTLTMAHDEMKTLKEPDVPLLRAFSKRIHLYFAPEDRWVGEQKALLLKELELYDVKVTHGPDDIPHAFVINHGEPVASQCFQWLRDTQLV</sequence>
<comment type="caution">
    <text evidence="5">The sequence shown here is derived from an EMBL/GenBank/DDBJ whole genome shotgun (WGS) entry which is preliminary data.</text>
</comment>
<dbReference type="GO" id="GO:0016298">
    <property type="term" value="F:lipase activity"/>
    <property type="evidence" value="ECO:0007669"/>
    <property type="project" value="InterPro"/>
</dbReference>
<keyword evidence="4" id="KW-0378">Hydrolase</keyword>
<dbReference type="OrthoDB" id="448051at2759"/>
<dbReference type="PANTHER" id="PTHR13390">
    <property type="entry name" value="LIPASE"/>
    <property type="match status" value="1"/>
</dbReference>
<keyword evidence="6" id="KW-1185">Reference proteome</keyword>
<evidence type="ECO:0008006" key="7">
    <source>
        <dbReference type="Google" id="ProtNLM"/>
    </source>
</evidence>
<dbReference type="Gene3D" id="3.40.50.1820">
    <property type="entry name" value="alpha/beta hydrolase"/>
    <property type="match status" value="1"/>
</dbReference>
<evidence type="ECO:0000313" key="6">
    <source>
        <dbReference type="Proteomes" id="UP000813824"/>
    </source>
</evidence>
<dbReference type="InterPro" id="IPR019363">
    <property type="entry name" value="LDAH"/>
</dbReference>
<protein>
    <recommendedName>
        <fullName evidence="7">Lipid droplet-associated hydrolase</fullName>
    </recommendedName>
</protein>
<dbReference type="Pfam" id="PF10230">
    <property type="entry name" value="LIDHydrolase"/>
    <property type="match status" value="1"/>
</dbReference>
<reference evidence="5" key="1">
    <citation type="journal article" date="2021" name="New Phytol.">
        <title>Evolutionary innovations through gain and loss of genes in the ectomycorrhizal Boletales.</title>
        <authorList>
            <person name="Wu G."/>
            <person name="Miyauchi S."/>
            <person name="Morin E."/>
            <person name="Kuo A."/>
            <person name="Drula E."/>
            <person name="Varga T."/>
            <person name="Kohler A."/>
            <person name="Feng B."/>
            <person name="Cao Y."/>
            <person name="Lipzen A."/>
            <person name="Daum C."/>
            <person name="Hundley H."/>
            <person name="Pangilinan J."/>
            <person name="Johnson J."/>
            <person name="Barry K."/>
            <person name="LaButti K."/>
            <person name="Ng V."/>
            <person name="Ahrendt S."/>
            <person name="Min B."/>
            <person name="Choi I.G."/>
            <person name="Park H."/>
            <person name="Plett J.M."/>
            <person name="Magnuson J."/>
            <person name="Spatafora J.W."/>
            <person name="Nagy L.G."/>
            <person name="Henrissat B."/>
            <person name="Grigoriev I.V."/>
            <person name="Yang Z.L."/>
            <person name="Xu J."/>
            <person name="Martin F.M."/>
        </authorList>
    </citation>
    <scope>NUCLEOTIDE SEQUENCE</scope>
    <source>
        <strain evidence="5">KKN 215</strain>
    </source>
</reference>
<organism evidence="5 6">
    <name type="scientific">Cristinia sonorae</name>
    <dbReference type="NCBI Taxonomy" id="1940300"/>
    <lineage>
        <taxon>Eukaryota</taxon>
        <taxon>Fungi</taxon>
        <taxon>Dikarya</taxon>
        <taxon>Basidiomycota</taxon>
        <taxon>Agaricomycotina</taxon>
        <taxon>Agaricomycetes</taxon>
        <taxon>Agaricomycetidae</taxon>
        <taxon>Agaricales</taxon>
        <taxon>Pleurotineae</taxon>
        <taxon>Stephanosporaceae</taxon>
        <taxon>Cristinia</taxon>
    </lineage>
</organism>
<evidence type="ECO:0000256" key="3">
    <source>
        <dbReference type="ARBA" id="ARBA00022677"/>
    </source>
</evidence>
<evidence type="ECO:0000256" key="2">
    <source>
        <dbReference type="ARBA" id="ARBA00008300"/>
    </source>
</evidence>
<gene>
    <name evidence="5" type="ORF">BXZ70DRAFT_974301</name>
</gene>
<evidence type="ECO:0000256" key="4">
    <source>
        <dbReference type="ARBA" id="ARBA00022801"/>
    </source>
</evidence>
<dbReference type="GO" id="GO:0005811">
    <property type="term" value="C:lipid droplet"/>
    <property type="evidence" value="ECO:0007669"/>
    <property type="project" value="UniProtKB-SubCell"/>
</dbReference>